<evidence type="ECO:0000256" key="2">
    <source>
        <dbReference type="ARBA" id="ARBA00022525"/>
    </source>
</evidence>
<dbReference type="Proteomes" id="UP001204144">
    <property type="component" value="Unassembled WGS sequence"/>
</dbReference>
<dbReference type="EMBL" id="RJUF01000018">
    <property type="protein sequence ID" value="MCP9762970.1"/>
    <property type="molecule type" value="Genomic_DNA"/>
</dbReference>
<evidence type="ECO:0000256" key="3">
    <source>
        <dbReference type="ARBA" id="ARBA00022729"/>
    </source>
</evidence>
<dbReference type="NCBIfam" id="NF041518">
    <property type="entry name" value="choice_anch_Q"/>
    <property type="match status" value="1"/>
</dbReference>
<sequence>MINVVLRWLIFSFLGLYTLHAQNTYYVSPTGSNSSNGSFASPWQTLQHALLNVNQGDIVYFRDGIYPTQFAIAQNSGGASTPITLKNYPNEVPIIDGSGYPLQTLLLLNSKSNIVIDGLTFRNITGNGVRGLFITGSSSNIVVKNCTFTAINEAVGQNYTPSGNALPLKVCGTDNNLPITNISLINNHVYNCRTGFSEGISISGNVDGFLVEGNLVHDITNIGIVAAGFYGDCGTNKQARNGKIQKNTVFRCRFPNLSVNATASGIYIDGARNVVAERNLVYECQVGLQIGSEVIGGTANNDTLRSNLAYNNDRWGIGIGANNYPTSSGKVQSSALLNNTVLKNASKNTDYAESDKYGELNFTFAENSTVQNNIFSSNIDNRLYTISYFSMTGNSINYNLVFANQDITPSVKRDFVHMNWATFKTVSGHDANSAFTDPQFNGTNIASPELHLKPNSPAINSGNSFFMNKVGISDFDGNNRYFNNLDIGAFEYQCPPNYILLGDITNTGVKLEASNRIKATNKITSNANATYQSAKSVELLPTFKTEPGAVFKAVIDGCGNNN</sequence>
<evidence type="ECO:0000313" key="4">
    <source>
        <dbReference type="EMBL" id="MCP9762970.1"/>
    </source>
</evidence>
<dbReference type="InterPro" id="IPR055015">
    <property type="entry name" value="GCX_COOH"/>
</dbReference>
<dbReference type="GO" id="GO:0005576">
    <property type="term" value="C:extracellular region"/>
    <property type="evidence" value="ECO:0007669"/>
    <property type="project" value="UniProtKB-SubCell"/>
</dbReference>
<keyword evidence="2" id="KW-0964">Secreted</keyword>
<dbReference type="SUPFAM" id="SSF51126">
    <property type="entry name" value="Pectin lyase-like"/>
    <property type="match status" value="1"/>
</dbReference>
<comment type="subcellular location">
    <subcellularLocation>
        <location evidence="1">Secreted</location>
    </subcellularLocation>
</comment>
<dbReference type="RefSeq" id="WP_255036749.1">
    <property type="nucleotide sequence ID" value="NZ_RJUF01000018.1"/>
</dbReference>
<gene>
    <name evidence="4" type="ORF">EGI31_08380</name>
</gene>
<evidence type="ECO:0000256" key="1">
    <source>
        <dbReference type="ARBA" id="ARBA00004613"/>
    </source>
</evidence>
<dbReference type="SMART" id="SM00710">
    <property type="entry name" value="PbH1"/>
    <property type="match status" value="8"/>
</dbReference>
<accession>A0AAE3KWJ5</accession>
<reference evidence="4 5" key="1">
    <citation type="submission" date="2018-11" db="EMBL/GenBank/DDBJ databases">
        <title>Novel bacteria species description.</title>
        <authorList>
            <person name="Han J.-H."/>
        </authorList>
    </citation>
    <scope>NUCLEOTIDE SEQUENCE [LARGE SCALE GENOMIC DNA]</scope>
    <source>
        <strain evidence="4 5">KCTC23259</strain>
    </source>
</reference>
<dbReference type="PANTHER" id="PTHR40088">
    <property type="entry name" value="PECTATE LYASE (EUROFUNG)"/>
    <property type="match status" value="1"/>
</dbReference>
<comment type="caution">
    <text evidence="4">The sequence shown here is derived from an EMBL/GenBank/DDBJ whole genome shotgun (WGS) entry which is preliminary data.</text>
</comment>
<dbReference type="InterPro" id="IPR052052">
    <property type="entry name" value="Polysaccharide_Lyase_9"/>
</dbReference>
<dbReference type="InterPro" id="IPR006626">
    <property type="entry name" value="PbH1"/>
</dbReference>
<dbReference type="InterPro" id="IPR012334">
    <property type="entry name" value="Pectin_lyas_fold"/>
</dbReference>
<name>A0AAE3KWJ5_9BACT</name>
<dbReference type="PANTHER" id="PTHR40088:SF2">
    <property type="entry name" value="SECRETED SUGAR HYDROLASE"/>
    <property type="match status" value="1"/>
</dbReference>
<proteinExistence type="predicted"/>
<dbReference type="GO" id="GO:0016837">
    <property type="term" value="F:carbon-oxygen lyase activity, acting on polysaccharides"/>
    <property type="evidence" value="ECO:0007669"/>
    <property type="project" value="TreeGrafter"/>
</dbReference>
<organism evidence="4 5">
    <name type="scientific">Lacihabitans soyangensis</name>
    <dbReference type="NCBI Taxonomy" id="869394"/>
    <lineage>
        <taxon>Bacteria</taxon>
        <taxon>Pseudomonadati</taxon>
        <taxon>Bacteroidota</taxon>
        <taxon>Cytophagia</taxon>
        <taxon>Cytophagales</taxon>
        <taxon>Leadbetterellaceae</taxon>
        <taxon>Lacihabitans</taxon>
    </lineage>
</organism>
<dbReference type="Gene3D" id="2.160.20.10">
    <property type="entry name" value="Single-stranded right-handed beta-helix, Pectin lyase-like"/>
    <property type="match status" value="1"/>
</dbReference>
<keyword evidence="3" id="KW-0732">Signal</keyword>
<evidence type="ECO:0008006" key="6">
    <source>
        <dbReference type="Google" id="ProtNLM"/>
    </source>
</evidence>
<keyword evidence="5" id="KW-1185">Reference proteome</keyword>
<dbReference type="InterPro" id="IPR059226">
    <property type="entry name" value="Choice_anch_Q_dom"/>
</dbReference>
<dbReference type="NCBIfam" id="NF045639">
    <property type="entry name" value="GCX_COOH"/>
    <property type="match status" value="1"/>
</dbReference>
<dbReference type="InterPro" id="IPR011050">
    <property type="entry name" value="Pectin_lyase_fold/virulence"/>
</dbReference>
<protein>
    <recommendedName>
        <fullName evidence="6">Right handed beta helix domain-containing protein</fullName>
    </recommendedName>
</protein>
<evidence type="ECO:0000313" key="5">
    <source>
        <dbReference type="Proteomes" id="UP001204144"/>
    </source>
</evidence>
<dbReference type="AlphaFoldDB" id="A0AAE3KWJ5"/>